<keyword evidence="1" id="KW-0732">Signal</keyword>
<name>A0A1G6VNC4_9ACTN</name>
<accession>A0A1G6VNC4</accession>
<evidence type="ECO:0000313" key="3">
    <source>
        <dbReference type="Proteomes" id="UP000198949"/>
    </source>
</evidence>
<evidence type="ECO:0000256" key="1">
    <source>
        <dbReference type="SAM" id="SignalP"/>
    </source>
</evidence>
<keyword evidence="3" id="KW-1185">Reference proteome</keyword>
<dbReference type="RefSeq" id="WP_091032829.1">
    <property type="nucleotide sequence ID" value="NZ_FNAD01000005.1"/>
</dbReference>
<feature type="chain" id="PRO_5011551551" description="Secreted protein" evidence="1">
    <location>
        <begin position="23"/>
        <end position="147"/>
    </location>
</feature>
<reference evidence="3" key="1">
    <citation type="submission" date="2016-10" db="EMBL/GenBank/DDBJ databases">
        <authorList>
            <person name="Varghese N."/>
            <person name="Submissions S."/>
        </authorList>
    </citation>
    <scope>NUCLEOTIDE SEQUENCE [LARGE SCALE GENOMIC DNA]</scope>
    <source>
        <strain evidence="3">CGMCC 4.3516</strain>
    </source>
</reference>
<gene>
    <name evidence="2" type="ORF">SAMN05216270_10515</name>
</gene>
<evidence type="ECO:0000313" key="2">
    <source>
        <dbReference type="EMBL" id="SDD54517.1"/>
    </source>
</evidence>
<protein>
    <recommendedName>
        <fullName evidence="4">Secreted protein</fullName>
    </recommendedName>
</protein>
<dbReference type="AlphaFoldDB" id="A0A1G6VNC4"/>
<organism evidence="2 3">
    <name type="scientific">Glycomyces harbinensis</name>
    <dbReference type="NCBI Taxonomy" id="58114"/>
    <lineage>
        <taxon>Bacteria</taxon>
        <taxon>Bacillati</taxon>
        <taxon>Actinomycetota</taxon>
        <taxon>Actinomycetes</taxon>
        <taxon>Glycomycetales</taxon>
        <taxon>Glycomycetaceae</taxon>
        <taxon>Glycomyces</taxon>
    </lineage>
</organism>
<sequence length="147" mass="15576">MLAAIVAAFALTGSLAGSTAAADPGDVTVASYTAEGAVYDTDSCPCSLPDSWDGTYFEHDAGGYAVKLWMFNEYSRLAGKVEFHPQGEFLYVYDTLADGIVINVTVNGTTYAANGASPYNLDFPEGRYILVDMYASNGTRIGRQGVA</sequence>
<dbReference type="OrthoDB" id="4303498at2"/>
<proteinExistence type="predicted"/>
<dbReference type="EMBL" id="FNAD01000005">
    <property type="protein sequence ID" value="SDD54517.1"/>
    <property type="molecule type" value="Genomic_DNA"/>
</dbReference>
<dbReference type="Proteomes" id="UP000198949">
    <property type="component" value="Unassembled WGS sequence"/>
</dbReference>
<feature type="signal peptide" evidence="1">
    <location>
        <begin position="1"/>
        <end position="22"/>
    </location>
</feature>
<dbReference type="STRING" id="58114.SAMN05216270_10515"/>
<evidence type="ECO:0008006" key="4">
    <source>
        <dbReference type="Google" id="ProtNLM"/>
    </source>
</evidence>